<evidence type="ECO:0008006" key="4">
    <source>
        <dbReference type="Google" id="ProtNLM"/>
    </source>
</evidence>
<feature type="transmembrane region" description="Helical" evidence="1">
    <location>
        <begin position="422"/>
        <end position="441"/>
    </location>
</feature>
<gene>
    <name evidence="2" type="ORF">ATC1_12558</name>
</gene>
<protein>
    <recommendedName>
        <fullName evidence="4">Dolichyl-phosphate-mannose-protein mannosyltransferase</fullName>
    </recommendedName>
</protein>
<evidence type="ECO:0000256" key="1">
    <source>
        <dbReference type="SAM" id="Phobius"/>
    </source>
</evidence>
<dbReference type="AlphaFoldDB" id="A0A0K8PBI2"/>
<feature type="transmembrane region" description="Helical" evidence="1">
    <location>
        <begin position="314"/>
        <end position="346"/>
    </location>
</feature>
<reference evidence="2" key="1">
    <citation type="journal article" date="2015" name="Genome Announc.">
        <title>Draft Genome Sequence of Anaerolineae Strain TC1, a Novel Isolate from a Methanogenic Wastewater Treatment System.</title>
        <authorList>
            <person name="Matsuura N."/>
            <person name="Tourlousse D.M."/>
            <person name="Sun L."/>
            <person name="Toyonaga M."/>
            <person name="Kuroda K."/>
            <person name="Ohashi A."/>
            <person name="Cruz R."/>
            <person name="Yamaguchi T."/>
            <person name="Sekiguchi Y."/>
        </authorList>
    </citation>
    <scope>NUCLEOTIDE SEQUENCE [LARGE SCALE GENOMIC DNA]</scope>
    <source>
        <strain evidence="2">TC1</strain>
    </source>
</reference>
<dbReference type="EMBL" id="DF968180">
    <property type="protein sequence ID" value="GAP40018.1"/>
    <property type="molecule type" value="Genomic_DNA"/>
</dbReference>
<evidence type="ECO:0000313" key="2">
    <source>
        <dbReference type="EMBL" id="GAP40018.1"/>
    </source>
</evidence>
<keyword evidence="3" id="KW-1185">Reference proteome</keyword>
<keyword evidence="1" id="KW-0812">Transmembrane</keyword>
<organism evidence="2">
    <name type="scientific">Flexilinea flocculi</name>
    <dbReference type="NCBI Taxonomy" id="1678840"/>
    <lineage>
        <taxon>Bacteria</taxon>
        <taxon>Bacillati</taxon>
        <taxon>Chloroflexota</taxon>
        <taxon>Anaerolineae</taxon>
        <taxon>Anaerolineales</taxon>
        <taxon>Anaerolineaceae</taxon>
        <taxon>Flexilinea</taxon>
    </lineage>
</organism>
<keyword evidence="1" id="KW-1133">Transmembrane helix</keyword>
<sequence length="573" mass="66479">MKSIAHFPKRILLLCFRIMPFVFFILLLGIALILYDDYGGFTDEILEIQTAAVNAKYILSKFPAWFANTEISVPIIGKLQNMPDLLSYDDRTYGTAVMMPSIFINQIPGVELNAAQFLNFRRFYTFLNFYFAMIAFFILLKIRFKNALIALTGTIMLMLTPRFFAESFYNCKDIVFFSWVMVCLCGIGWYMMKNSRWGLVLFCFGFAFAANTRLAGFFLWPAFLIISGLNHWIRKIRNPNIIRSWLLALIVSLLLFYAVTPYLWGSPTTRLSEGIRFSSSQITDRETELLTEANLKPLGQAELFLGNYVDTKQIWYYLPVWMGITIPVFYILLFMAACFGIGSSVLPAILKRKFSADLLFDWFCLAFFLTGLIGIILLKMNLYNGWRHAYFLYAPFIYLAVLGFQALLSMPVKNHVLRTCKNAALLCMMLYSFFSTGSWVLRNHPLDFVYFNEIGRNYAQQFSRDYWGVASKNCILDLLKEFNGRRISLDLNADYTWGSIEYSLMRLPQKEQDKFDPVWKTENAEYLCYSYKNTPGNQHSIPDFEMIKTYAIDGYDVAAIYKRVRNFKWPGAE</sequence>
<feature type="transmembrane region" description="Helical" evidence="1">
    <location>
        <begin position="122"/>
        <end position="140"/>
    </location>
</feature>
<dbReference type="Proteomes" id="UP000053370">
    <property type="component" value="Unassembled WGS sequence"/>
</dbReference>
<feature type="transmembrane region" description="Helical" evidence="1">
    <location>
        <begin position="12"/>
        <end position="35"/>
    </location>
</feature>
<feature type="transmembrane region" description="Helical" evidence="1">
    <location>
        <begin position="198"/>
        <end position="224"/>
    </location>
</feature>
<feature type="transmembrane region" description="Helical" evidence="1">
    <location>
        <begin position="245"/>
        <end position="264"/>
    </location>
</feature>
<feature type="transmembrane region" description="Helical" evidence="1">
    <location>
        <begin position="146"/>
        <end position="165"/>
    </location>
</feature>
<feature type="transmembrane region" description="Helical" evidence="1">
    <location>
        <begin position="358"/>
        <end position="378"/>
    </location>
</feature>
<feature type="transmembrane region" description="Helical" evidence="1">
    <location>
        <begin position="390"/>
        <end position="410"/>
    </location>
</feature>
<feature type="transmembrane region" description="Helical" evidence="1">
    <location>
        <begin position="174"/>
        <end position="192"/>
    </location>
</feature>
<accession>A0A0K8PBI2</accession>
<evidence type="ECO:0000313" key="3">
    <source>
        <dbReference type="Proteomes" id="UP000053370"/>
    </source>
</evidence>
<name>A0A0K8PBI2_9CHLR</name>
<keyword evidence="1" id="KW-0472">Membrane</keyword>
<proteinExistence type="predicted"/>
<dbReference type="STRING" id="1678840.ATC1_12558"/>